<dbReference type="GO" id="GO:0008233">
    <property type="term" value="F:peptidase activity"/>
    <property type="evidence" value="ECO:0007669"/>
    <property type="project" value="UniProtKB-KW"/>
</dbReference>
<dbReference type="InterPro" id="IPR017860">
    <property type="entry name" value="Peptidase_M22_CS"/>
</dbReference>
<evidence type="ECO:0000256" key="2">
    <source>
        <dbReference type="ARBA" id="ARBA00022679"/>
    </source>
</evidence>
<evidence type="ECO:0000256" key="7">
    <source>
        <dbReference type="HAMAP-Rule" id="MF_03179"/>
    </source>
</evidence>
<dbReference type="GO" id="GO:0061711">
    <property type="term" value="F:tRNA N(6)-L-threonylcarbamoyladenine synthase activity"/>
    <property type="evidence" value="ECO:0007669"/>
    <property type="project" value="UniProtKB-EC"/>
</dbReference>
<accession>A0A397VEG0</accession>
<keyword evidence="10" id="KW-1185">Reference proteome</keyword>
<dbReference type="STRING" id="44941.A0A397VEG0"/>
<dbReference type="CDD" id="cd24134">
    <property type="entry name" value="ASKHA_NBD_OSGEPL1_QRI7_euk"/>
    <property type="match status" value="1"/>
</dbReference>
<dbReference type="AlphaFoldDB" id="A0A397VEG0"/>
<evidence type="ECO:0000256" key="4">
    <source>
        <dbReference type="ARBA" id="ARBA00022723"/>
    </source>
</evidence>
<evidence type="ECO:0000256" key="5">
    <source>
        <dbReference type="ARBA" id="ARBA00023315"/>
    </source>
</evidence>
<dbReference type="OrthoDB" id="10259622at2759"/>
<dbReference type="Gene3D" id="3.30.420.40">
    <property type="match status" value="2"/>
</dbReference>
<reference evidence="9 10" key="1">
    <citation type="submission" date="2018-06" db="EMBL/GenBank/DDBJ databases">
        <title>Comparative genomics reveals the genomic features of Rhizophagus irregularis, R. cerebriforme, R. diaphanum and Gigaspora rosea, and their symbiotic lifestyle signature.</title>
        <authorList>
            <person name="Morin E."/>
            <person name="San Clemente H."/>
            <person name="Chen E.C.H."/>
            <person name="De La Providencia I."/>
            <person name="Hainaut M."/>
            <person name="Kuo A."/>
            <person name="Kohler A."/>
            <person name="Murat C."/>
            <person name="Tang N."/>
            <person name="Roy S."/>
            <person name="Loubradou J."/>
            <person name="Henrissat B."/>
            <person name="Grigoriev I.V."/>
            <person name="Corradi N."/>
            <person name="Roux C."/>
            <person name="Martin F.M."/>
        </authorList>
    </citation>
    <scope>NUCLEOTIDE SEQUENCE [LARGE SCALE GENOMIC DNA]</scope>
    <source>
        <strain evidence="9 10">DAOM 194757</strain>
    </source>
</reference>
<name>A0A397VEG0_9GLOM</name>
<dbReference type="SUPFAM" id="SSF53067">
    <property type="entry name" value="Actin-like ATPase domain"/>
    <property type="match status" value="1"/>
</dbReference>
<proteinExistence type="inferred from homology"/>
<dbReference type="HAMAP" id="MF_01445">
    <property type="entry name" value="TsaD"/>
    <property type="match status" value="1"/>
</dbReference>
<evidence type="ECO:0000256" key="3">
    <source>
        <dbReference type="ARBA" id="ARBA00022694"/>
    </source>
</evidence>
<dbReference type="InterPro" id="IPR017861">
    <property type="entry name" value="KAE1/TsaD"/>
</dbReference>
<dbReference type="InterPro" id="IPR000905">
    <property type="entry name" value="Gcp-like_dom"/>
</dbReference>
<evidence type="ECO:0000256" key="1">
    <source>
        <dbReference type="ARBA" id="ARBA00012156"/>
    </source>
</evidence>
<dbReference type="Proteomes" id="UP000266673">
    <property type="component" value="Unassembled WGS sequence"/>
</dbReference>
<comment type="subunit">
    <text evidence="7">Homodimer.</text>
</comment>
<comment type="catalytic activity">
    <reaction evidence="6 7">
        <text>L-threonylcarbamoyladenylate + adenosine(37) in tRNA = N(6)-L-threonylcarbamoyladenosine(37) in tRNA + AMP + H(+)</text>
        <dbReference type="Rhea" id="RHEA:37059"/>
        <dbReference type="Rhea" id="RHEA-COMP:10162"/>
        <dbReference type="Rhea" id="RHEA-COMP:10163"/>
        <dbReference type="ChEBI" id="CHEBI:15378"/>
        <dbReference type="ChEBI" id="CHEBI:73682"/>
        <dbReference type="ChEBI" id="CHEBI:74411"/>
        <dbReference type="ChEBI" id="CHEBI:74418"/>
        <dbReference type="ChEBI" id="CHEBI:456215"/>
        <dbReference type="EC" id="2.3.1.234"/>
    </reaction>
</comment>
<comment type="subcellular location">
    <subcellularLocation>
        <location evidence="7">Mitochondrion</location>
    </subcellularLocation>
</comment>
<dbReference type="PROSITE" id="PS01016">
    <property type="entry name" value="GLYCOPROTEASE"/>
    <property type="match status" value="1"/>
</dbReference>
<protein>
    <recommendedName>
        <fullName evidence="1">N(6)-L-threonylcarbamoyladenine synthase</fullName>
        <ecNumber evidence="1">2.3.1.234</ecNumber>
    </recommendedName>
</protein>
<keyword evidence="3 7" id="KW-0819">tRNA processing</keyword>
<dbReference type="Pfam" id="PF00814">
    <property type="entry name" value="TsaD"/>
    <property type="match status" value="1"/>
</dbReference>
<evidence type="ECO:0000313" key="10">
    <source>
        <dbReference type="Proteomes" id="UP000266673"/>
    </source>
</evidence>
<dbReference type="PANTHER" id="PTHR11735:SF6">
    <property type="entry name" value="TRNA N6-ADENOSINE THREONYLCARBAMOYLTRANSFERASE, MITOCHONDRIAL"/>
    <property type="match status" value="1"/>
</dbReference>
<evidence type="ECO:0000259" key="8">
    <source>
        <dbReference type="Pfam" id="PF00814"/>
    </source>
</evidence>
<comment type="similarity">
    <text evidence="7">Belongs to the KAE1 / TsaD family.</text>
</comment>
<dbReference type="GO" id="GO:0006508">
    <property type="term" value="P:proteolysis"/>
    <property type="evidence" value="ECO:0007669"/>
    <property type="project" value="UniProtKB-KW"/>
</dbReference>
<dbReference type="NCBIfam" id="TIGR03723">
    <property type="entry name" value="T6A_TsaD_YgjD"/>
    <property type="match status" value="1"/>
</dbReference>
<feature type="domain" description="Gcp-like" evidence="8">
    <location>
        <begin position="59"/>
        <end position="365"/>
    </location>
</feature>
<keyword evidence="7" id="KW-0496">Mitochondrion</keyword>
<sequence>MFHHRLFPACIIYSKKTCRTFCKTLFINAAHISKQSFNVLGIETSCDDTAVGIVNSDRKILSEAIHHQHEIHEPSGGIVPNLAMVNHQTYLPSVICEALNNAALDMAKDIDVVAVTRGPGLPGCLGIGLSAAKTLAAVLGKPLIGVHHMASHALTARLTQSPEILPFPFLTLLISGGHTLILVAHGIGHYTQLGTTIDDSIGDAFDKTARLLKLSWLKGRGGGAGAALEQCALKGDPEKYMVPIPMRKDARRKREMNYSFSGLKTSIKDLVEKYKLNLDDENVKNDLAATFQHAATIHLIDKLELAFEWCRNKGISLTALVASGGVASNKSIRSTLKRLANEQHNIPLICPPPHLCTDNGIMIAWAGVERFRAGLIDEYTIDHIPKWSIANKCKYFYKY</sequence>
<dbReference type="FunFam" id="3.30.420.40:FF:000012">
    <property type="entry name" value="tRNA N6-adenosine threonylcarbamoyltransferase"/>
    <property type="match status" value="1"/>
</dbReference>
<comment type="caution">
    <text evidence="9">The sequence shown here is derived from an EMBL/GenBank/DDBJ whole genome shotgun (WGS) entry which is preliminary data.</text>
</comment>
<dbReference type="InterPro" id="IPR043129">
    <property type="entry name" value="ATPase_NBD"/>
</dbReference>
<dbReference type="PANTHER" id="PTHR11735">
    <property type="entry name" value="TRNA N6-ADENOSINE THREONYLCARBAMOYLTRANSFERASE"/>
    <property type="match status" value="1"/>
</dbReference>
<keyword evidence="9" id="KW-0378">Hydrolase</keyword>
<keyword evidence="2 7" id="KW-0808">Transferase</keyword>
<comment type="function">
    <text evidence="7">Required for the formation of a threonylcarbamoyl group on adenosine at position 37 (t(6)A37) in mitochondrial tRNAs that read codons beginning with adenine. Probably involved in the transfer of the threonylcarbamoyl moiety of threonylcarbamoyl-AMP (TC-AMP) to the N6 group of A37. Involved in mitochondrial genome maintenance.</text>
</comment>
<comment type="cofactor">
    <cofactor evidence="7">
        <name>a divalent metal cation</name>
        <dbReference type="ChEBI" id="CHEBI:60240"/>
    </cofactor>
    <text evidence="7">Binds 1 divalent metal cation per subunit.</text>
</comment>
<organism evidence="9 10">
    <name type="scientific">Gigaspora rosea</name>
    <dbReference type="NCBI Taxonomy" id="44941"/>
    <lineage>
        <taxon>Eukaryota</taxon>
        <taxon>Fungi</taxon>
        <taxon>Fungi incertae sedis</taxon>
        <taxon>Mucoromycota</taxon>
        <taxon>Glomeromycotina</taxon>
        <taxon>Glomeromycetes</taxon>
        <taxon>Diversisporales</taxon>
        <taxon>Gigasporaceae</taxon>
        <taxon>Gigaspora</taxon>
    </lineage>
</organism>
<dbReference type="GO" id="GO:0005739">
    <property type="term" value="C:mitochondrion"/>
    <property type="evidence" value="ECO:0007669"/>
    <property type="project" value="UniProtKB-SubCell"/>
</dbReference>
<evidence type="ECO:0000256" key="6">
    <source>
        <dbReference type="ARBA" id="ARBA00048117"/>
    </source>
</evidence>
<keyword evidence="4 7" id="KW-0479">Metal-binding</keyword>
<dbReference type="EC" id="2.3.1.234" evidence="1"/>
<dbReference type="NCBIfam" id="TIGR00329">
    <property type="entry name" value="gcp_kae1"/>
    <property type="match status" value="1"/>
</dbReference>
<dbReference type="InterPro" id="IPR022450">
    <property type="entry name" value="TsaD"/>
</dbReference>
<dbReference type="GO" id="GO:0046872">
    <property type="term" value="F:metal ion binding"/>
    <property type="evidence" value="ECO:0007669"/>
    <property type="project" value="UniProtKB-KW"/>
</dbReference>
<gene>
    <name evidence="9" type="ORF">C2G38_1968321</name>
</gene>
<keyword evidence="5 7" id="KW-0012">Acyltransferase</keyword>
<dbReference type="EMBL" id="QKWP01000589">
    <property type="protein sequence ID" value="RIB17706.1"/>
    <property type="molecule type" value="Genomic_DNA"/>
</dbReference>
<dbReference type="GO" id="GO:0072670">
    <property type="term" value="P:mitochondrial tRNA threonylcarbamoyladenosine modification"/>
    <property type="evidence" value="ECO:0007669"/>
    <property type="project" value="TreeGrafter"/>
</dbReference>
<dbReference type="PRINTS" id="PR00789">
    <property type="entry name" value="OSIALOPTASE"/>
</dbReference>
<keyword evidence="9" id="KW-0645">Protease</keyword>
<evidence type="ECO:0000313" key="9">
    <source>
        <dbReference type="EMBL" id="RIB17706.1"/>
    </source>
</evidence>